<dbReference type="PROSITE" id="PS01095">
    <property type="entry name" value="GH18_1"/>
    <property type="match status" value="1"/>
</dbReference>
<reference evidence="8" key="1">
    <citation type="journal article" date="2023" name="G3 (Bethesda)">
        <title>Whole genome assemblies of Zophobas morio and Tenebrio molitor.</title>
        <authorList>
            <person name="Kaur S."/>
            <person name="Stinson S.A."/>
            <person name="diCenzo G.C."/>
        </authorList>
    </citation>
    <scope>NUCLEOTIDE SEQUENCE</scope>
    <source>
        <strain evidence="8">QUZm001</strain>
    </source>
</reference>
<dbReference type="GO" id="GO:0004568">
    <property type="term" value="F:chitinase activity"/>
    <property type="evidence" value="ECO:0007669"/>
    <property type="project" value="TreeGrafter"/>
</dbReference>
<keyword evidence="6" id="KW-0732">Signal</keyword>
<evidence type="ECO:0000313" key="9">
    <source>
        <dbReference type="Proteomes" id="UP001168821"/>
    </source>
</evidence>
<dbReference type="PANTHER" id="PTHR11177:SF360">
    <property type="entry name" value="CHITINASE 4-RELATED"/>
    <property type="match status" value="1"/>
</dbReference>
<dbReference type="InterPro" id="IPR011583">
    <property type="entry name" value="Chitinase_II/V-like_cat"/>
</dbReference>
<dbReference type="GO" id="GO:0008061">
    <property type="term" value="F:chitin binding"/>
    <property type="evidence" value="ECO:0007669"/>
    <property type="project" value="InterPro"/>
</dbReference>
<comment type="caution">
    <text evidence="8">The sequence shown here is derived from an EMBL/GenBank/DDBJ whole genome shotgun (WGS) entry which is preliminary data.</text>
</comment>
<dbReference type="Gene3D" id="3.10.50.10">
    <property type="match status" value="1"/>
</dbReference>
<evidence type="ECO:0000256" key="6">
    <source>
        <dbReference type="SAM" id="SignalP"/>
    </source>
</evidence>
<dbReference type="InterPro" id="IPR050314">
    <property type="entry name" value="Glycosyl_Hydrlase_18"/>
</dbReference>
<dbReference type="GO" id="GO:0005576">
    <property type="term" value="C:extracellular region"/>
    <property type="evidence" value="ECO:0007669"/>
    <property type="project" value="TreeGrafter"/>
</dbReference>
<feature type="domain" description="GH18" evidence="7">
    <location>
        <begin position="21"/>
        <end position="374"/>
    </location>
</feature>
<dbReference type="SUPFAM" id="SSF54556">
    <property type="entry name" value="Chitinase insertion domain"/>
    <property type="match status" value="1"/>
</dbReference>
<evidence type="ECO:0000256" key="3">
    <source>
        <dbReference type="ARBA" id="ARBA00023295"/>
    </source>
</evidence>
<keyword evidence="2" id="KW-1015">Disulfide bond</keyword>
<dbReference type="GO" id="GO:0005975">
    <property type="term" value="P:carbohydrate metabolic process"/>
    <property type="evidence" value="ECO:0007669"/>
    <property type="project" value="InterPro"/>
</dbReference>
<dbReference type="Proteomes" id="UP001168821">
    <property type="component" value="Unassembled WGS sequence"/>
</dbReference>
<evidence type="ECO:0000256" key="5">
    <source>
        <dbReference type="RuleBase" id="RU004453"/>
    </source>
</evidence>
<dbReference type="PROSITE" id="PS51910">
    <property type="entry name" value="GH18_2"/>
    <property type="match status" value="1"/>
</dbReference>
<dbReference type="PANTHER" id="PTHR11177">
    <property type="entry name" value="CHITINASE"/>
    <property type="match status" value="1"/>
</dbReference>
<gene>
    <name evidence="8" type="ORF">Zmor_012475</name>
</gene>
<feature type="signal peptide" evidence="6">
    <location>
        <begin position="1"/>
        <end position="19"/>
    </location>
</feature>
<feature type="chain" id="PRO_5041294942" description="GH18 domain-containing protein" evidence="6">
    <location>
        <begin position="20"/>
        <end position="374"/>
    </location>
</feature>
<evidence type="ECO:0000256" key="2">
    <source>
        <dbReference type="ARBA" id="ARBA00023157"/>
    </source>
</evidence>
<dbReference type="AlphaFoldDB" id="A0AA38MED9"/>
<proteinExistence type="inferred from homology"/>
<dbReference type="Gene3D" id="3.20.20.80">
    <property type="entry name" value="Glycosidases"/>
    <property type="match status" value="1"/>
</dbReference>
<dbReference type="InterPro" id="IPR017853">
    <property type="entry name" value="GH"/>
</dbReference>
<evidence type="ECO:0000256" key="1">
    <source>
        <dbReference type="ARBA" id="ARBA00022801"/>
    </source>
</evidence>
<dbReference type="EMBL" id="JALNTZ010000004">
    <property type="protein sequence ID" value="KAJ3653211.1"/>
    <property type="molecule type" value="Genomic_DNA"/>
</dbReference>
<dbReference type="InterPro" id="IPR001223">
    <property type="entry name" value="Glyco_hydro18_cat"/>
</dbReference>
<evidence type="ECO:0000259" key="7">
    <source>
        <dbReference type="PROSITE" id="PS51910"/>
    </source>
</evidence>
<dbReference type="GO" id="GO:0006032">
    <property type="term" value="P:chitin catabolic process"/>
    <property type="evidence" value="ECO:0007669"/>
    <property type="project" value="TreeGrafter"/>
</dbReference>
<dbReference type="InterPro" id="IPR029070">
    <property type="entry name" value="Chitinase_insertion_sf"/>
</dbReference>
<dbReference type="FunFam" id="3.10.50.10:FF:000001">
    <property type="entry name" value="Chitinase 3-like 1"/>
    <property type="match status" value="1"/>
</dbReference>
<dbReference type="Pfam" id="PF00704">
    <property type="entry name" value="Glyco_hydro_18"/>
    <property type="match status" value="1"/>
</dbReference>
<comment type="similarity">
    <text evidence="5">Belongs to the glycosyl hydrolase 18 family.</text>
</comment>
<name>A0AA38MED9_9CUCU</name>
<sequence>MKVFSAFILVATTFSAASAAKKIVCYYSSWAIYYGGDGAVQPEDLDPNMCTHINYAFVAINSDGSLSAEDEWADIDQGGYSRIIALKEKNPSLKVLLSIGGADAPSQTFSSIAASSGKRAAMVGSARWFMETYGFDGVDLDWEVPGSGDRDNFVSLLQDFKNDFNKNGWEVSAAVSADVSDGYDVSRISDTLDHINVMTYDMYGPWSDYTGQNSPLWASSVESDWEKNNLNMDAAIGQWIDSGASAGKLIAGIAFYGHSFTLQDPDNNWLHAPITGPGKGGPIIKEEGSWSYLEFCEQRDSWHCTWDAEQKMPVCVNGNQWLGIDDEGSIRNKVAYINSNGLGGAMIWSIDQDDIHGHCGDARPLLHAIKDNIN</sequence>
<protein>
    <recommendedName>
        <fullName evidence="7">GH18 domain-containing protein</fullName>
    </recommendedName>
</protein>
<dbReference type="InterPro" id="IPR001579">
    <property type="entry name" value="Glyco_hydro_18_chit_AS"/>
</dbReference>
<keyword evidence="9" id="KW-1185">Reference proteome</keyword>
<dbReference type="SMART" id="SM00636">
    <property type="entry name" value="Glyco_18"/>
    <property type="match status" value="1"/>
</dbReference>
<keyword evidence="3 4" id="KW-0326">Glycosidase</keyword>
<accession>A0AA38MED9</accession>
<evidence type="ECO:0000313" key="8">
    <source>
        <dbReference type="EMBL" id="KAJ3653211.1"/>
    </source>
</evidence>
<evidence type="ECO:0000256" key="4">
    <source>
        <dbReference type="RuleBase" id="RU000489"/>
    </source>
</evidence>
<organism evidence="8 9">
    <name type="scientific">Zophobas morio</name>
    <dbReference type="NCBI Taxonomy" id="2755281"/>
    <lineage>
        <taxon>Eukaryota</taxon>
        <taxon>Metazoa</taxon>
        <taxon>Ecdysozoa</taxon>
        <taxon>Arthropoda</taxon>
        <taxon>Hexapoda</taxon>
        <taxon>Insecta</taxon>
        <taxon>Pterygota</taxon>
        <taxon>Neoptera</taxon>
        <taxon>Endopterygota</taxon>
        <taxon>Coleoptera</taxon>
        <taxon>Polyphaga</taxon>
        <taxon>Cucujiformia</taxon>
        <taxon>Tenebrionidae</taxon>
        <taxon>Zophobas</taxon>
    </lineage>
</organism>
<keyword evidence="1 4" id="KW-0378">Hydrolase</keyword>
<dbReference type="SUPFAM" id="SSF51445">
    <property type="entry name" value="(Trans)glycosidases"/>
    <property type="match status" value="1"/>
</dbReference>